<name>A0AAQ3U1I9_PASNO</name>
<evidence type="ECO:0000313" key="2">
    <source>
        <dbReference type="EMBL" id="WVZ83633.1"/>
    </source>
</evidence>
<dbReference type="AlphaFoldDB" id="A0AAQ3U1I9"/>
<feature type="region of interest" description="Disordered" evidence="1">
    <location>
        <begin position="1"/>
        <end position="40"/>
    </location>
</feature>
<dbReference type="Proteomes" id="UP001341281">
    <property type="component" value="Chromosome 07"/>
</dbReference>
<proteinExistence type="predicted"/>
<gene>
    <name evidence="2" type="ORF">U9M48_030761</name>
</gene>
<protein>
    <submittedName>
        <fullName evidence="2">Uncharacterized protein</fullName>
    </submittedName>
</protein>
<keyword evidence="3" id="KW-1185">Reference proteome</keyword>
<accession>A0AAQ3U1I9</accession>
<sequence>MPAATAVRQIVSGHGDDDGNVPTSTTACPRQPPEPLPRLRRGSVAEMGRRMRFEVLLLPMEMRAECVDIVFKGTK</sequence>
<dbReference type="EMBL" id="CP144751">
    <property type="protein sequence ID" value="WVZ83633.1"/>
    <property type="molecule type" value="Genomic_DNA"/>
</dbReference>
<reference evidence="2 3" key="1">
    <citation type="submission" date="2024-02" db="EMBL/GenBank/DDBJ databases">
        <title>High-quality chromosome-scale genome assembly of Pensacola bahiagrass (Paspalum notatum Flugge var. saurae).</title>
        <authorList>
            <person name="Vega J.M."/>
            <person name="Podio M."/>
            <person name="Orjuela J."/>
            <person name="Siena L.A."/>
            <person name="Pessino S.C."/>
            <person name="Combes M.C."/>
            <person name="Mariac C."/>
            <person name="Albertini E."/>
            <person name="Pupilli F."/>
            <person name="Ortiz J.P.A."/>
            <person name="Leblanc O."/>
        </authorList>
    </citation>
    <scope>NUCLEOTIDE SEQUENCE [LARGE SCALE GENOMIC DNA]</scope>
    <source>
        <strain evidence="2">R1</strain>
        <tissue evidence="2">Leaf</tissue>
    </source>
</reference>
<evidence type="ECO:0000313" key="3">
    <source>
        <dbReference type="Proteomes" id="UP001341281"/>
    </source>
</evidence>
<evidence type="ECO:0000256" key="1">
    <source>
        <dbReference type="SAM" id="MobiDB-lite"/>
    </source>
</evidence>
<organism evidence="2 3">
    <name type="scientific">Paspalum notatum var. saurae</name>
    <dbReference type="NCBI Taxonomy" id="547442"/>
    <lineage>
        <taxon>Eukaryota</taxon>
        <taxon>Viridiplantae</taxon>
        <taxon>Streptophyta</taxon>
        <taxon>Embryophyta</taxon>
        <taxon>Tracheophyta</taxon>
        <taxon>Spermatophyta</taxon>
        <taxon>Magnoliopsida</taxon>
        <taxon>Liliopsida</taxon>
        <taxon>Poales</taxon>
        <taxon>Poaceae</taxon>
        <taxon>PACMAD clade</taxon>
        <taxon>Panicoideae</taxon>
        <taxon>Andropogonodae</taxon>
        <taxon>Paspaleae</taxon>
        <taxon>Paspalinae</taxon>
        <taxon>Paspalum</taxon>
    </lineage>
</organism>